<dbReference type="InterPro" id="IPR043129">
    <property type="entry name" value="ATPase_NBD"/>
</dbReference>
<dbReference type="RefSeq" id="WP_105741919.1">
    <property type="nucleotide sequence ID" value="NZ_PVBR01000006.1"/>
</dbReference>
<evidence type="ECO:0000313" key="2">
    <source>
        <dbReference type="Proteomes" id="UP000239434"/>
    </source>
</evidence>
<dbReference type="PANTHER" id="PTHR18964:SF169">
    <property type="entry name" value="N-ACETYLMANNOSAMINE KINASE"/>
    <property type="match status" value="1"/>
</dbReference>
<dbReference type="Gene3D" id="3.30.420.40">
    <property type="match status" value="2"/>
</dbReference>
<dbReference type="PANTHER" id="PTHR18964">
    <property type="entry name" value="ROK (REPRESSOR, ORF, KINASE) FAMILY"/>
    <property type="match status" value="1"/>
</dbReference>
<dbReference type="GO" id="GO:0009384">
    <property type="term" value="F:N-acylmannosamine kinase activity"/>
    <property type="evidence" value="ECO:0007669"/>
    <property type="project" value="TreeGrafter"/>
</dbReference>
<proteinExistence type="predicted"/>
<dbReference type="EMBL" id="PVBR01000006">
    <property type="protein sequence ID" value="PRD43707.1"/>
    <property type="molecule type" value="Genomic_DNA"/>
</dbReference>
<organism evidence="1 2">
    <name type="scientific">Phyllobacterium phragmitis</name>
    <dbReference type="NCBI Taxonomy" id="2670329"/>
    <lineage>
        <taxon>Bacteria</taxon>
        <taxon>Pseudomonadati</taxon>
        <taxon>Pseudomonadota</taxon>
        <taxon>Alphaproteobacteria</taxon>
        <taxon>Hyphomicrobiales</taxon>
        <taxon>Phyllobacteriaceae</taxon>
        <taxon>Phyllobacterium</taxon>
    </lineage>
</organism>
<name>A0A2S9IT56_9HYPH</name>
<dbReference type="AlphaFoldDB" id="A0A2S9IT56"/>
<protein>
    <submittedName>
        <fullName evidence="1">ROK family protein</fullName>
    </submittedName>
</protein>
<sequence>MFTVIDVGGTHLRWARWTRENGVRDRCSSHTPNFRRHPELPAPQLRKRLVDAICKLVPDEPDAVVGVSFGAALNQLNGTVYASAPLWGAYDVPFDLLDVLSRRRTDVDWHIVNDVTAALLDVASSPLCAQDRKVMLVTISTGIAARTIDRSTMRIPVDASGLQGEIGHLPASAVLFGEPLVLNCDCGKPGHLSAYSSGPGIAQMAQSLRVKRPQDWATSLLGLALAEGLSLEEAFKSAVVAQDSLATKLLDAVTAPIADILRTALCLDPDLDRIVLTGGVAIALGVQYRDAILQHLSSHGLYLTSKYNPNWAADRIVVYETDCLVGAGIAALMARAK</sequence>
<dbReference type="Proteomes" id="UP000239434">
    <property type="component" value="Unassembled WGS sequence"/>
</dbReference>
<accession>A0A2S9IT56</accession>
<dbReference type="InterPro" id="IPR000600">
    <property type="entry name" value="ROK"/>
</dbReference>
<dbReference type="GO" id="GO:0019262">
    <property type="term" value="P:N-acetylneuraminate catabolic process"/>
    <property type="evidence" value="ECO:0007669"/>
    <property type="project" value="TreeGrafter"/>
</dbReference>
<comment type="caution">
    <text evidence="1">The sequence shown here is derived from an EMBL/GenBank/DDBJ whole genome shotgun (WGS) entry which is preliminary data.</text>
</comment>
<gene>
    <name evidence="1" type="ORF">C5748_10700</name>
</gene>
<dbReference type="SUPFAM" id="SSF53067">
    <property type="entry name" value="Actin-like ATPase domain"/>
    <property type="match status" value="1"/>
</dbReference>
<keyword evidence="2" id="KW-1185">Reference proteome</keyword>
<evidence type="ECO:0000313" key="1">
    <source>
        <dbReference type="EMBL" id="PRD43707.1"/>
    </source>
</evidence>
<reference evidence="1 2" key="1">
    <citation type="submission" date="2018-02" db="EMBL/GenBank/DDBJ databases">
        <title>The draft genome of Phyllobacterium sp. 1N-3.</title>
        <authorList>
            <person name="Liu L."/>
            <person name="Li L."/>
            <person name="Zhang X."/>
            <person name="Wang T."/>
            <person name="Liang L."/>
        </authorList>
    </citation>
    <scope>NUCLEOTIDE SEQUENCE [LARGE SCALE GENOMIC DNA]</scope>
    <source>
        <strain evidence="1 2">1N-3</strain>
    </source>
</reference>
<dbReference type="Pfam" id="PF00480">
    <property type="entry name" value="ROK"/>
    <property type="match status" value="1"/>
</dbReference>